<keyword evidence="3" id="KW-1185">Reference proteome</keyword>
<dbReference type="GO" id="GO:0008422">
    <property type="term" value="F:beta-glucosidase activity"/>
    <property type="evidence" value="ECO:0007669"/>
    <property type="project" value="TreeGrafter"/>
</dbReference>
<dbReference type="EMBL" id="UYRV01007878">
    <property type="protein sequence ID" value="VDK55049.1"/>
    <property type="molecule type" value="Genomic_DNA"/>
</dbReference>
<evidence type="ECO:0000313" key="3">
    <source>
        <dbReference type="Proteomes" id="UP000271889"/>
    </source>
</evidence>
<dbReference type="OrthoDB" id="730489at2759"/>
<evidence type="ECO:0000313" key="2">
    <source>
        <dbReference type="EMBL" id="VDK55049.1"/>
    </source>
</evidence>
<dbReference type="InterPro" id="IPR006775">
    <property type="entry name" value="GH116_catalytic"/>
</dbReference>
<gene>
    <name evidence="2" type="ORF">CGOC_LOCUS3189</name>
</gene>
<reference evidence="2 3" key="1">
    <citation type="submission" date="2018-11" db="EMBL/GenBank/DDBJ databases">
        <authorList>
            <consortium name="Pathogen Informatics"/>
        </authorList>
    </citation>
    <scope>NUCLEOTIDE SEQUENCE [LARGE SCALE GENOMIC DNA]</scope>
</reference>
<sequence length="151" mass="18156">MPQVTFGSRSKSYKRFYSRYLGEGEEAIDRLVMKALKDGESWRAQIEKWQNPIINDESLPEWYKSAIFNELYYIVDGSTMWFEYDPSWKKSEGISPVTEKQLQRFGRFGYMESWEYLMVNTYDVHFYASWALTKNWPNLELSVQLDFCRLF</sequence>
<dbReference type="InterPro" id="IPR052566">
    <property type="entry name" value="Non-lysos_glucosylceramidase"/>
</dbReference>
<dbReference type="PANTHER" id="PTHR12654:SF0">
    <property type="entry name" value="NON-LYSOSOMAL GLUCOSYLCERAMIDASE"/>
    <property type="match status" value="1"/>
</dbReference>
<name>A0A3P6R1Y2_CYLGO</name>
<feature type="domain" description="Glycosyl-hydrolase family 116 catalytic region" evidence="1">
    <location>
        <begin position="106"/>
        <end position="148"/>
    </location>
</feature>
<protein>
    <recommendedName>
        <fullName evidence="1">Glycosyl-hydrolase family 116 catalytic region domain-containing protein</fullName>
    </recommendedName>
</protein>
<proteinExistence type="predicted"/>
<dbReference type="Proteomes" id="UP000271889">
    <property type="component" value="Unassembled WGS sequence"/>
</dbReference>
<evidence type="ECO:0000259" key="1">
    <source>
        <dbReference type="Pfam" id="PF04685"/>
    </source>
</evidence>
<dbReference type="AlphaFoldDB" id="A0A3P6R1Y2"/>
<dbReference type="PANTHER" id="PTHR12654">
    <property type="entry name" value="BILE ACID BETA-GLUCOSIDASE-RELATED"/>
    <property type="match status" value="1"/>
</dbReference>
<organism evidence="2 3">
    <name type="scientific">Cylicostephanus goldi</name>
    <name type="common">Nematode worm</name>
    <dbReference type="NCBI Taxonomy" id="71465"/>
    <lineage>
        <taxon>Eukaryota</taxon>
        <taxon>Metazoa</taxon>
        <taxon>Ecdysozoa</taxon>
        <taxon>Nematoda</taxon>
        <taxon>Chromadorea</taxon>
        <taxon>Rhabditida</taxon>
        <taxon>Rhabditina</taxon>
        <taxon>Rhabditomorpha</taxon>
        <taxon>Strongyloidea</taxon>
        <taxon>Strongylidae</taxon>
        <taxon>Cylicostephanus</taxon>
    </lineage>
</organism>
<dbReference type="Pfam" id="PF04685">
    <property type="entry name" value="DUF608"/>
    <property type="match status" value="1"/>
</dbReference>
<accession>A0A3P6R1Y2</accession>